<keyword evidence="9 12" id="KW-0472">Membrane</keyword>
<evidence type="ECO:0000256" key="6">
    <source>
        <dbReference type="ARBA" id="ARBA00022842"/>
    </source>
</evidence>
<dbReference type="EMBL" id="JADJNC010000011">
    <property type="protein sequence ID" value="MBK7423111.1"/>
    <property type="molecule type" value="Genomic_DNA"/>
</dbReference>
<evidence type="ECO:0000256" key="10">
    <source>
        <dbReference type="ARBA" id="ARBA00034269"/>
    </source>
</evidence>
<name>A0A9D7FE16_9RHOO</name>
<dbReference type="PANTHER" id="PTHR46494">
    <property type="entry name" value="CORA FAMILY METAL ION TRANSPORTER (EUROFUNG)"/>
    <property type="match status" value="1"/>
</dbReference>
<proteinExistence type="inferred from homology"/>
<evidence type="ECO:0000256" key="11">
    <source>
        <dbReference type="ARBA" id="ARBA00045497"/>
    </source>
</evidence>
<dbReference type="GO" id="GO:0050897">
    <property type="term" value="F:cobalt ion binding"/>
    <property type="evidence" value="ECO:0007669"/>
    <property type="project" value="TreeGrafter"/>
</dbReference>
<comment type="catalytic activity">
    <reaction evidence="10">
        <text>Mg(2+)(in) = Mg(2+)(out)</text>
        <dbReference type="Rhea" id="RHEA:29827"/>
        <dbReference type="ChEBI" id="CHEBI:18420"/>
    </reaction>
</comment>
<evidence type="ECO:0000256" key="3">
    <source>
        <dbReference type="ARBA" id="ARBA00022448"/>
    </source>
</evidence>
<evidence type="ECO:0000256" key="12">
    <source>
        <dbReference type="SAM" id="Phobius"/>
    </source>
</evidence>
<dbReference type="InterPro" id="IPR045863">
    <property type="entry name" value="CorA_TM1_TM2"/>
</dbReference>
<dbReference type="GO" id="GO:0005886">
    <property type="term" value="C:plasma membrane"/>
    <property type="evidence" value="ECO:0007669"/>
    <property type="project" value="UniProtKB-SubCell"/>
</dbReference>
<comment type="function">
    <text evidence="11">Mediates influx of magnesium ions. Alternates between open and closed states. Activated by low cytoplasmic Mg(2+) levels. Inactive when cytoplasmic Mg(2+) levels are high.</text>
</comment>
<dbReference type="InterPro" id="IPR002523">
    <property type="entry name" value="MgTranspt_CorA/ZnTranspt_ZntB"/>
</dbReference>
<evidence type="ECO:0000313" key="13">
    <source>
        <dbReference type="EMBL" id="MBK7423111.1"/>
    </source>
</evidence>
<dbReference type="GO" id="GO:0015095">
    <property type="term" value="F:magnesium ion transmembrane transporter activity"/>
    <property type="evidence" value="ECO:0007669"/>
    <property type="project" value="TreeGrafter"/>
</dbReference>
<feature type="transmembrane region" description="Helical" evidence="12">
    <location>
        <begin position="264"/>
        <end position="283"/>
    </location>
</feature>
<comment type="caution">
    <text evidence="13">The sequence shown here is derived from an EMBL/GenBank/DDBJ whole genome shotgun (WGS) entry which is preliminary data.</text>
</comment>
<keyword evidence="4" id="KW-1003">Cell membrane</keyword>
<dbReference type="Gene3D" id="1.20.58.340">
    <property type="entry name" value="Magnesium transport protein CorA, transmembrane region"/>
    <property type="match status" value="2"/>
</dbReference>
<evidence type="ECO:0000256" key="4">
    <source>
        <dbReference type="ARBA" id="ARBA00022475"/>
    </source>
</evidence>
<comment type="subcellular location">
    <subcellularLocation>
        <location evidence="1">Cell membrane</location>
        <topology evidence="1">Multi-pass membrane protein</topology>
    </subcellularLocation>
</comment>
<dbReference type="Pfam" id="PF01544">
    <property type="entry name" value="CorA"/>
    <property type="match status" value="1"/>
</dbReference>
<organism evidence="13 14">
    <name type="scientific">Candidatus Propionivibrio dominans</name>
    <dbReference type="NCBI Taxonomy" id="2954373"/>
    <lineage>
        <taxon>Bacteria</taxon>
        <taxon>Pseudomonadati</taxon>
        <taxon>Pseudomonadota</taxon>
        <taxon>Betaproteobacteria</taxon>
        <taxon>Rhodocyclales</taxon>
        <taxon>Rhodocyclaceae</taxon>
        <taxon>Propionivibrio</taxon>
    </lineage>
</organism>
<gene>
    <name evidence="13" type="ORF">IPJ48_08450</name>
</gene>
<evidence type="ECO:0000256" key="9">
    <source>
        <dbReference type="ARBA" id="ARBA00023136"/>
    </source>
</evidence>
<accession>A0A9D7FE16</accession>
<dbReference type="GO" id="GO:0000287">
    <property type="term" value="F:magnesium ion binding"/>
    <property type="evidence" value="ECO:0007669"/>
    <property type="project" value="TreeGrafter"/>
</dbReference>
<dbReference type="SUPFAM" id="SSF143865">
    <property type="entry name" value="CorA soluble domain-like"/>
    <property type="match status" value="1"/>
</dbReference>
<dbReference type="InterPro" id="IPR045861">
    <property type="entry name" value="CorA_cytoplasmic_dom"/>
</dbReference>
<feature type="transmembrane region" description="Helical" evidence="12">
    <location>
        <begin position="295"/>
        <end position="312"/>
    </location>
</feature>
<evidence type="ECO:0000313" key="14">
    <source>
        <dbReference type="Proteomes" id="UP000886602"/>
    </source>
</evidence>
<comment type="similarity">
    <text evidence="2">Belongs to the CorA metal ion transporter (MIT) (TC 1.A.35) family.</text>
</comment>
<evidence type="ECO:0000256" key="8">
    <source>
        <dbReference type="ARBA" id="ARBA00023065"/>
    </source>
</evidence>
<sequence length="321" mass="36446">MIISNVAYQKGRRLGDIHIDDISEIVKQPETFVWISLHQPDDALLLRVQEEFGLHELSIEDAREASQRPKIEADGESLFIVLKTAQLEQGQVVYGETHLFVGASFLVSVRHGAALDDAQVRERCEKAPNLLARGPGFALYAVLDFVVDNYLPVVAQLEKDFNAIETDIFKDRFDKLIIERLYGLKRQLLELRNAALPVADISAELMRFHEDLIPKVLRAYFRDVQDHVSRMVGLVDGMREMLNTAMQVNLALVAHNQNEVVKRLAGWGAILAMPTVVFSLYGMNFEWMPELTWKPAYPIAVVVTLLGCIYIHRRLRLAGWV</sequence>
<dbReference type="SUPFAM" id="SSF144083">
    <property type="entry name" value="Magnesium transport protein CorA, transmembrane region"/>
    <property type="match status" value="1"/>
</dbReference>
<reference evidence="13" key="1">
    <citation type="submission" date="2020-10" db="EMBL/GenBank/DDBJ databases">
        <title>Connecting structure to function with the recovery of over 1000 high-quality activated sludge metagenome-assembled genomes encoding full-length rRNA genes using long-read sequencing.</title>
        <authorList>
            <person name="Singleton C.M."/>
            <person name="Petriglieri F."/>
            <person name="Kristensen J.M."/>
            <person name="Kirkegaard R.H."/>
            <person name="Michaelsen T.Y."/>
            <person name="Andersen M.H."/>
            <person name="Karst S.M."/>
            <person name="Dueholm M.S."/>
            <person name="Nielsen P.H."/>
            <person name="Albertsen M."/>
        </authorList>
    </citation>
    <scope>NUCLEOTIDE SEQUENCE</scope>
    <source>
        <strain evidence="13">EsbW_18-Q3-R4-48_MAXAC.044</strain>
    </source>
</reference>
<dbReference type="GO" id="GO:0015087">
    <property type="term" value="F:cobalt ion transmembrane transporter activity"/>
    <property type="evidence" value="ECO:0007669"/>
    <property type="project" value="TreeGrafter"/>
</dbReference>
<evidence type="ECO:0000256" key="7">
    <source>
        <dbReference type="ARBA" id="ARBA00022989"/>
    </source>
</evidence>
<keyword evidence="8" id="KW-0406">Ion transport</keyword>
<keyword evidence="6" id="KW-0460">Magnesium</keyword>
<keyword evidence="5 12" id="KW-0812">Transmembrane</keyword>
<protein>
    <submittedName>
        <fullName evidence="13">Magnesium and cobalt transport protein CorA</fullName>
    </submittedName>
</protein>
<evidence type="ECO:0000256" key="2">
    <source>
        <dbReference type="ARBA" id="ARBA00009765"/>
    </source>
</evidence>
<dbReference type="CDD" id="cd12830">
    <property type="entry name" value="MtCorA-like"/>
    <property type="match status" value="1"/>
</dbReference>
<dbReference type="FunFam" id="1.20.58.340:FF:000004">
    <property type="entry name" value="Magnesium transport protein CorA"/>
    <property type="match status" value="1"/>
</dbReference>
<evidence type="ECO:0000256" key="1">
    <source>
        <dbReference type="ARBA" id="ARBA00004651"/>
    </source>
</evidence>
<keyword evidence="3" id="KW-0813">Transport</keyword>
<evidence type="ECO:0000256" key="5">
    <source>
        <dbReference type="ARBA" id="ARBA00022692"/>
    </source>
</evidence>
<dbReference type="AlphaFoldDB" id="A0A9D7FE16"/>
<dbReference type="Gene3D" id="3.30.460.20">
    <property type="entry name" value="CorA soluble domain-like"/>
    <property type="match status" value="1"/>
</dbReference>
<dbReference type="PANTHER" id="PTHR46494:SF1">
    <property type="entry name" value="CORA FAMILY METAL ION TRANSPORTER (EUROFUNG)"/>
    <property type="match status" value="1"/>
</dbReference>
<dbReference type="Proteomes" id="UP000886602">
    <property type="component" value="Unassembled WGS sequence"/>
</dbReference>
<keyword evidence="7 12" id="KW-1133">Transmembrane helix</keyword>